<evidence type="ECO:0000313" key="3">
    <source>
        <dbReference type="EMBL" id="AKB60136.1"/>
    </source>
</evidence>
<evidence type="ECO:0000313" key="4">
    <source>
        <dbReference type="Proteomes" id="UP000033116"/>
    </source>
</evidence>
<protein>
    <recommendedName>
        <fullName evidence="5">TIGR04279 domain-containing protein</fullName>
    </recommendedName>
</protein>
<dbReference type="Proteomes" id="UP000033116">
    <property type="component" value="Chromosome"/>
</dbReference>
<dbReference type="NCBIfam" id="TIGR04279">
    <property type="entry name" value="TIGR04279 domain"/>
    <property type="match status" value="1"/>
</dbReference>
<feature type="compositionally biased region" description="Polar residues" evidence="1">
    <location>
        <begin position="404"/>
        <end position="418"/>
    </location>
</feature>
<sequence>MKKRTGMYRVHGGIFRLTLTVLILIFLLSPVSAAFSEDGPWIAVIEKNGNSVYFADHNENLTEGGWILLSGGNEIQLPQPLNFTYNGTGSLKSAGAALELKSEASEEETEITISYPYTAHPFYTEKDKVTLDYKGPEAFGQKEANIYLVEGLDLNSLDEAFTDARDGNSVSLKEVFDDTTNSTTLINTVTLDENGDLPSSLTLDPLYAGSYGVVIMLAGDGNVDPESERKVLSATCFEVLEYELKIKSPNKLKDGDNLEVSLDLKKAPSEGNYTYGALLIREDAYRAEIYASSNGTAAETSVFVNGIDVIDEFDINSTNYKTKLNKDELTTEIQTLIGEGNGTISIGEQNQNTLSLTAFDLPPGDYLLFAGAYEKGKGIVGVAQTEVSIREAKKSDGSNKKQETNNNPVTEIQEPLSQETEDSILDTASSLGLESLGPQIRGEALQAAEVIKNPPKLASFLIGFIGTLLIGIVIIKKLR</sequence>
<keyword evidence="2" id="KW-1133">Transmembrane helix</keyword>
<proteinExistence type="predicted"/>
<dbReference type="EMBL" id="CP009511">
    <property type="protein sequence ID" value="AKB60136.1"/>
    <property type="molecule type" value="Genomic_DNA"/>
</dbReference>
<reference evidence="3 4" key="1">
    <citation type="submission" date="2014-07" db="EMBL/GenBank/DDBJ databases">
        <title>Methanogenic archaea and the global carbon cycle.</title>
        <authorList>
            <person name="Henriksen J.R."/>
            <person name="Luke J."/>
            <person name="Reinhart S."/>
            <person name="Benedict M.N."/>
            <person name="Youngblut N.D."/>
            <person name="Metcalf M.E."/>
            <person name="Whitaker R.J."/>
            <person name="Metcalf W.W."/>
        </authorList>
    </citation>
    <scope>NUCLEOTIDE SEQUENCE [LARGE SCALE GENOMIC DNA]</scope>
    <source>
        <strain evidence="3 4">SarPi</strain>
    </source>
</reference>
<organism evidence="3 4">
    <name type="scientific">Methanosarcina mazei SarPi</name>
    <dbReference type="NCBI Taxonomy" id="1434115"/>
    <lineage>
        <taxon>Archaea</taxon>
        <taxon>Methanobacteriati</taxon>
        <taxon>Methanobacteriota</taxon>
        <taxon>Stenosarchaea group</taxon>
        <taxon>Methanomicrobia</taxon>
        <taxon>Methanosarcinales</taxon>
        <taxon>Methanosarcinaceae</taxon>
        <taxon>Methanosarcina</taxon>
    </lineage>
</organism>
<evidence type="ECO:0000256" key="1">
    <source>
        <dbReference type="SAM" id="MobiDB-lite"/>
    </source>
</evidence>
<evidence type="ECO:0008006" key="5">
    <source>
        <dbReference type="Google" id="ProtNLM"/>
    </source>
</evidence>
<accession>A0A0E3LRJ6</accession>
<feature type="region of interest" description="Disordered" evidence="1">
    <location>
        <begin position="391"/>
        <end position="420"/>
    </location>
</feature>
<keyword evidence="2" id="KW-0472">Membrane</keyword>
<dbReference type="HOGENOM" id="CLU_048698_0_0_2"/>
<dbReference type="PATRIC" id="fig|1434115.4.peg.178"/>
<evidence type="ECO:0000256" key="2">
    <source>
        <dbReference type="SAM" id="Phobius"/>
    </source>
</evidence>
<dbReference type="InterPro" id="IPR026595">
    <property type="entry name" value="CHP04279"/>
</dbReference>
<dbReference type="RefSeq" id="WP_048042551.1">
    <property type="nucleotide sequence ID" value="NZ_CP009511.1"/>
</dbReference>
<dbReference type="AlphaFoldDB" id="A0A0E3LRJ6"/>
<feature type="compositionally biased region" description="Basic and acidic residues" evidence="1">
    <location>
        <begin position="391"/>
        <end position="403"/>
    </location>
</feature>
<gene>
    <name evidence="3" type="ORF">MSMAP_0151</name>
</gene>
<feature type="transmembrane region" description="Helical" evidence="2">
    <location>
        <begin position="457"/>
        <end position="475"/>
    </location>
</feature>
<keyword evidence="2" id="KW-0812">Transmembrane</keyword>
<dbReference type="GeneID" id="24863248"/>
<name>A0A0E3LRJ6_METMZ</name>